<protein>
    <submittedName>
        <fullName evidence="1">Uncharacterized protein</fullName>
    </submittedName>
</protein>
<evidence type="ECO:0000313" key="1">
    <source>
        <dbReference type="EMBL" id="KAJ8132827.1"/>
    </source>
</evidence>
<keyword evidence="2" id="KW-1185">Reference proteome</keyword>
<evidence type="ECO:0000313" key="2">
    <source>
        <dbReference type="Proteomes" id="UP001153332"/>
    </source>
</evidence>
<accession>A0ACC2JZQ9</accession>
<dbReference type="EMBL" id="JAPUUL010000079">
    <property type="protein sequence ID" value="KAJ8132827.1"/>
    <property type="molecule type" value="Genomic_DNA"/>
</dbReference>
<gene>
    <name evidence="1" type="ORF">O1611_g799</name>
</gene>
<comment type="caution">
    <text evidence="1">The sequence shown here is derived from an EMBL/GenBank/DDBJ whole genome shotgun (WGS) entry which is preliminary data.</text>
</comment>
<sequence length="1874" mass="203591">MASFLRGKQAGMQNDLSANILPGLFAPDERARYGINSQISCVAYEPVQSLIAVGTNESRFGSGKIYVFGQSRVQKFFVPSRPRSFADMQFCANRLISLDTKNEVTIWDLDAGERITSFQAPGIVARMLTDPMLDWCFLGLQTGEVYAYDLDRERLSQFRLPNFWTARDPRARAVALVSLQIHPRDVGKLLIGYSHGAVIYSFKQNQPTTFFEYQIPPGAPGGSHQAIDTLRKPKLTHALWHPTGTFVLTAHDDASLVFWDTSKDGRLVMARTLYDFNVDQPSTKLGESKPKHPYTQIAWCCKQNPEDSALLIAGGQPLDGPPSGLTFVELGITPNYATSSWQILADYLKGKRRSTLETPIGPEVLNFFLIPRISPHFAGAQDPIAVLALLSSGETITMSFPSGYPISPTNQLHPSLSFVHPFATKIASSTLSRDKWLGMVENRPVGEPILKGGAEAARSRRRFEGRTIIQVAHADSTVRIWDVGHGDEIENPTQLQVDVARAINRFEDVNITAMSMAADSPEFAVGTSQGELVIYRWDANKFYGQNANQELPSNPGGLSDIRGRSEPNLKSGLQPISLYEMMQGSITAVKVSDVGFVAVGSENGFFSIIDLRGPSVMFQSSMADLIKSEKKSSFLKRSSHVPPEKDWPVVIEFAVLTLDEDKYSSICCFIGTKLGKVITLKLLPSGSSFKAEFAGVANLGDQIISICPIVADTGKPAAATGHAVAGLREGRHVNGLLVVVTQGEVRIFKPATAKGASKSFNDCLCSAAAVTEFELHGMALVGVFGDRTTRAFSLPGLKEIGNAPIPMMDGSRISNTLVTEDGEVICWTGPSEVAVLQVWGTGKELENTADRLINPDLAIPPRPTISNMQWISGTQYISPADLDLLIGGAGRPPSKRMLAASSAMEEQARAGPSSPSQEGWGDYLTRQLNERTEKLNIMNDSLDNVATSSQKWSEDASKFVTNQKRKILLGTSLDTTRRDATLRTELKMYRRQLGAFFFALLVARDGRSVADSAPSLPDFYPSPWSSGGPDGWDAAYKKAQEFVSKLTVLEKVNLTTGTGNQADLCTGNTGSVPRLGFRKLCLQDGPVGVRYSKSATPYSRNTYSMPTLQSVYREEGESVRIRQRSASVVEELYPDLNSAFPAGINAAATWSRSLIRRRGEALGAEFRDKGIDVLLGPVVGPLGRDPAGGRNFEAFGPDPYLAGVAVAQTVEGTQSSGVIASVKHYILNEQEHFRGGISSNIDDKTMHELYLWPFADAVRAGVGSVMCSYNKINNTYACENTYVINQLLKNELGFQGFVVSDWGAQHSGVLSALNGLDMTMPGDGVRNSTYGSYWGGSLTEGILSLAIPPFRIDDMAIRIMTAFYKVGRDTKQVDINYSSWTNETVGPQYWHSKTGNTTVNQHVNVQGNHAELIREMGAKSVVLLKNTGGALPLKKPASIAIIGEDAQDNPNGPNACVDRICNVGTLAMGWGSATAEYPYLISPATALEKQATEDETIFSNVKSNWDLGAARAAAGNVSTAIVFVNANSGEGYQTLDGNFGDRKNLTLWNGGDELIAAVASINPNTIVVIHSVGPVLIDHVKTHPNVTAILWAGLPGQESGNSLTDVLYGKVNPQGKTPFTWGKAAGDWGITTLVNSSTQQPQQDFAEGSFIDYRYFDREEIEPSFEFGFGLSYTNFSYANLTVKPQDVGPYEPMSGFTTAGPTFGGINQDPESALFPEGFEKVPGMIYPWINNTNISDDPTLIDYPYAAHNRSAQPLLPAGGAPGGNPSLYKVVYVVTADITNTGEVAGTEIPQLYLSLGGPEEPKVVLRGFEEVELEAGETKAVAFNVTYRDLSNWDTEAQDTEAQDWKVTSHPKTIYVGASSRDLRLHVDLE</sequence>
<reference evidence="1" key="1">
    <citation type="submission" date="2022-12" db="EMBL/GenBank/DDBJ databases">
        <title>Genome Sequence of Lasiodiplodia mahajangana.</title>
        <authorList>
            <person name="Buettner E."/>
        </authorList>
    </citation>
    <scope>NUCLEOTIDE SEQUENCE</scope>
    <source>
        <strain evidence="1">VT137</strain>
    </source>
</reference>
<name>A0ACC2JZQ9_9PEZI</name>
<organism evidence="1 2">
    <name type="scientific">Lasiodiplodia mahajangana</name>
    <dbReference type="NCBI Taxonomy" id="1108764"/>
    <lineage>
        <taxon>Eukaryota</taxon>
        <taxon>Fungi</taxon>
        <taxon>Dikarya</taxon>
        <taxon>Ascomycota</taxon>
        <taxon>Pezizomycotina</taxon>
        <taxon>Dothideomycetes</taxon>
        <taxon>Dothideomycetes incertae sedis</taxon>
        <taxon>Botryosphaeriales</taxon>
        <taxon>Botryosphaeriaceae</taxon>
        <taxon>Lasiodiplodia</taxon>
    </lineage>
</organism>
<dbReference type="Proteomes" id="UP001153332">
    <property type="component" value="Unassembled WGS sequence"/>
</dbReference>
<proteinExistence type="predicted"/>